<gene>
    <name evidence="6" type="ORF">PLXY2_LOCUS11647</name>
</gene>
<feature type="region of interest" description="Disordered" evidence="3">
    <location>
        <begin position="71"/>
        <end position="259"/>
    </location>
</feature>
<feature type="compositionally biased region" description="Polar residues" evidence="3">
    <location>
        <begin position="1"/>
        <end position="26"/>
    </location>
</feature>
<feature type="region of interest" description="Disordered" evidence="3">
    <location>
        <begin position="543"/>
        <end position="663"/>
    </location>
</feature>
<sequence length="969" mass="107042">MRPTGKNKNGPRNQISHPDTPKVQSPKQPPNRTKPPTHPSPLFSDDAPNTTVDQTNLYQAMISSLVHVITKEQRKAGQRPSSARKPLRRPNPRSTKAAEIRPPGPLLLPQPVPSSPESEDEKSESSPPSNPSGMLEDATGSAPPGTPAAERPRRRGDTSADTEAPRGPAAERPRHRASGAYPEAPGSPASEGDRQADEDEDDSAAEPSRTPPPASTLTKPPRAETRSEYDSPKPSPETAPSGTPNASPNSWATASSDNTPLRLTPLIADHYPKETKKKQNSTKVQTCSHTKDFPLYTEAIKFFNHPESMVRIAVRTLTLNVYRVQDASMLRFIRDRTAAPYFSNLVWFIGKHILELDACVRNDMDHQSQQKLDDIVAEHLDHLHYINDILCLNIPDLNDVLTEHLLHKLFVPLYIYSLTADSRRSNYNRDQIQSIESITRNLEAILKGKSESPGRMNYPRQRMESEDEAKPSVSCVVSLFLLSQVFLIITHGPIVHSLAWIILQSDLTVFEDGATKILEMYISNAKPNNVKLEFSKPQLSLEKALESTSGHERDYTTPEYTGPKTFFDPDKDTDQSSCDLDPELVSTSLPSTSHISETSSVAHDSTEDLATRVHSIKSASTMAPKPNMPDSPLPDSGIESSSSKTESELNNITDEEKQKLRGATVAPSPAVYTLESILERQNREIEKRPFLKTIFDSLDCSENDYKALFALCLLFALINNKGVNTELLDTLLCPELEDKSKRKSISEAASSSEGETETVTPTPSAKPWPSFNALLVAKLMSIANSSCKPSSKVRLVTLELSVTLLRIACGGAAGPSARYLAQTETLRQRAAALARNFYKCDDIFLDMFEDEYCEMCKRPLNVEWLCMDAAILLPPTSTPMSGIAFNKRLPSGEIERARRAIRTFFLIRDLYLKLTGRPETQLPLANPAPFVQVGDVLDLRKPETQLPLANPAPFVQVGDVLDLSESIAL</sequence>
<evidence type="ECO:0000256" key="2">
    <source>
        <dbReference type="ARBA" id="ARBA00023006"/>
    </source>
</evidence>
<dbReference type="GO" id="GO:0016197">
    <property type="term" value="P:endosomal transport"/>
    <property type="evidence" value="ECO:0007669"/>
    <property type="project" value="TreeGrafter"/>
</dbReference>
<dbReference type="PANTHER" id="PTHR21481">
    <property type="entry name" value="PROTEIN CLEC16A"/>
    <property type="match status" value="1"/>
</dbReference>
<dbReference type="Proteomes" id="UP000653454">
    <property type="component" value="Unassembled WGS sequence"/>
</dbReference>
<reference evidence="6" key="1">
    <citation type="submission" date="2020-11" db="EMBL/GenBank/DDBJ databases">
        <authorList>
            <person name="Whiteford S."/>
        </authorList>
    </citation>
    <scope>NUCLEOTIDE SEQUENCE</scope>
</reference>
<comment type="similarity">
    <text evidence="1">Belongs to the CLEC16A/gop-1 family.</text>
</comment>
<feature type="compositionally biased region" description="Pro residues" evidence="3">
    <location>
        <begin position="102"/>
        <end position="114"/>
    </location>
</feature>
<dbReference type="GO" id="GO:1901096">
    <property type="term" value="P:regulation of autophagosome maturation"/>
    <property type="evidence" value="ECO:0007669"/>
    <property type="project" value="TreeGrafter"/>
</dbReference>
<feature type="compositionally biased region" description="Basic and acidic residues" evidence="3">
    <location>
        <begin position="221"/>
        <end position="231"/>
    </location>
</feature>
<dbReference type="InterPro" id="IPR045820">
    <property type="entry name" value="CLEC16A/TT9_C"/>
</dbReference>
<protein>
    <submittedName>
        <fullName evidence="6">(diamondback moth) hypothetical protein</fullName>
    </submittedName>
</protein>
<feature type="compositionally biased region" description="Low complexity" evidence="3">
    <location>
        <begin position="746"/>
        <end position="763"/>
    </location>
</feature>
<feature type="domain" description="FPL" evidence="4">
    <location>
        <begin position="288"/>
        <end position="322"/>
    </location>
</feature>
<evidence type="ECO:0000256" key="1">
    <source>
        <dbReference type="ARBA" id="ARBA00006441"/>
    </source>
</evidence>
<feature type="compositionally biased region" description="Basic and acidic residues" evidence="3">
    <location>
        <begin position="543"/>
        <end position="556"/>
    </location>
</feature>
<dbReference type="GO" id="GO:0005770">
    <property type="term" value="C:late endosome"/>
    <property type="evidence" value="ECO:0007669"/>
    <property type="project" value="TreeGrafter"/>
</dbReference>
<keyword evidence="7" id="KW-1185">Reference proteome</keyword>
<organism evidence="6 7">
    <name type="scientific">Plutella xylostella</name>
    <name type="common">Diamondback moth</name>
    <name type="synonym">Plutella maculipennis</name>
    <dbReference type="NCBI Taxonomy" id="51655"/>
    <lineage>
        <taxon>Eukaryota</taxon>
        <taxon>Metazoa</taxon>
        <taxon>Ecdysozoa</taxon>
        <taxon>Arthropoda</taxon>
        <taxon>Hexapoda</taxon>
        <taxon>Insecta</taxon>
        <taxon>Pterygota</taxon>
        <taxon>Neoptera</taxon>
        <taxon>Endopterygota</taxon>
        <taxon>Lepidoptera</taxon>
        <taxon>Glossata</taxon>
        <taxon>Ditrysia</taxon>
        <taxon>Yponomeutoidea</taxon>
        <taxon>Plutellidae</taxon>
        <taxon>Plutella</taxon>
    </lineage>
</organism>
<feature type="compositionally biased region" description="Polar residues" evidence="3">
    <location>
        <begin position="585"/>
        <end position="603"/>
    </location>
</feature>
<dbReference type="EMBL" id="CAJHNJ030000061">
    <property type="protein sequence ID" value="CAG9133407.1"/>
    <property type="molecule type" value="Genomic_DNA"/>
</dbReference>
<feature type="domain" description="CLEC16A/TT9 C-terminal" evidence="5">
    <location>
        <begin position="770"/>
        <end position="940"/>
    </location>
</feature>
<dbReference type="Pfam" id="PF09758">
    <property type="entry name" value="FPL"/>
    <property type="match status" value="1"/>
</dbReference>
<feature type="compositionally biased region" description="Polar residues" evidence="3">
    <location>
        <begin position="238"/>
        <end position="259"/>
    </location>
</feature>
<accession>A0A8S4G1S5</accession>
<evidence type="ECO:0000259" key="4">
    <source>
        <dbReference type="Pfam" id="PF09758"/>
    </source>
</evidence>
<dbReference type="InterPro" id="IPR019155">
    <property type="entry name" value="CLEC16A/TT9_N"/>
</dbReference>
<evidence type="ECO:0000313" key="7">
    <source>
        <dbReference type="Proteomes" id="UP000653454"/>
    </source>
</evidence>
<dbReference type="Pfam" id="PF19439">
    <property type="entry name" value="CLEC16A_C"/>
    <property type="match status" value="2"/>
</dbReference>
<feature type="region of interest" description="Disordered" evidence="3">
    <location>
        <begin position="1"/>
        <end position="55"/>
    </location>
</feature>
<evidence type="ECO:0000256" key="3">
    <source>
        <dbReference type="SAM" id="MobiDB-lite"/>
    </source>
</evidence>
<comment type="caution">
    <text evidence="6">The sequence shown here is derived from an EMBL/GenBank/DDBJ whole genome shotgun (WGS) entry which is preliminary data.</text>
</comment>
<dbReference type="GO" id="GO:0005794">
    <property type="term" value="C:Golgi apparatus"/>
    <property type="evidence" value="ECO:0007669"/>
    <property type="project" value="TreeGrafter"/>
</dbReference>
<dbReference type="InterPro" id="IPR039272">
    <property type="entry name" value="CLEC16A/TT9"/>
</dbReference>
<evidence type="ECO:0000259" key="5">
    <source>
        <dbReference type="Pfam" id="PF19439"/>
    </source>
</evidence>
<feature type="compositionally biased region" description="Pro residues" evidence="3">
    <location>
        <begin position="27"/>
        <end position="39"/>
    </location>
</feature>
<name>A0A8S4G1S5_PLUXY</name>
<dbReference type="GO" id="GO:0007034">
    <property type="term" value="P:vacuolar transport"/>
    <property type="evidence" value="ECO:0007669"/>
    <property type="project" value="TreeGrafter"/>
</dbReference>
<dbReference type="GO" id="GO:0006914">
    <property type="term" value="P:autophagy"/>
    <property type="evidence" value="ECO:0007669"/>
    <property type="project" value="UniProtKB-KW"/>
</dbReference>
<keyword evidence="2" id="KW-0072">Autophagy</keyword>
<feature type="region of interest" description="Disordered" evidence="3">
    <location>
        <begin position="744"/>
        <end position="765"/>
    </location>
</feature>
<proteinExistence type="inferred from homology"/>
<feature type="domain" description="CLEC16A/TT9 C-terminal" evidence="5">
    <location>
        <begin position="370"/>
        <end position="735"/>
    </location>
</feature>
<dbReference type="PANTHER" id="PTHR21481:SF0">
    <property type="entry name" value="PROTEIN CLEC16A"/>
    <property type="match status" value="1"/>
</dbReference>
<evidence type="ECO:0000313" key="6">
    <source>
        <dbReference type="EMBL" id="CAG9133407.1"/>
    </source>
</evidence>
<feature type="compositionally biased region" description="Low complexity" evidence="3">
    <location>
        <begin position="138"/>
        <end position="149"/>
    </location>
</feature>
<dbReference type="AlphaFoldDB" id="A0A8S4G1S5"/>